<evidence type="ECO:0000256" key="2">
    <source>
        <dbReference type="ARBA" id="ARBA00005722"/>
    </source>
</evidence>
<reference evidence="6 7" key="1">
    <citation type="submission" date="2018-10" db="EMBL/GenBank/DDBJ databases">
        <title>Paraburkholderia sp. 7MK8-2, isolated from soil.</title>
        <authorList>
            <person name="Gao Z.-H."/>
            <person name="Qiu L.-H."/>
        </authorList>
    </citation>
    <scope>NUCLEOTIDE SEQUENCE [LARGE SCALE GENOMIC DNA]</scope>
    <source>
        <strain evidence="6 7">7MK8-2</strain>
    </source>
</reference>
<comment type="subcellular location">
    <subcellularLocation>
        <location evidence="1">Cell outer membrane</location>
    </subcellularLocation>
</comment>
<organism evidence="6 7">
    <name type="scientific">Trinickia fusca</name>
    <dbReference type="NCBI Taxonomy" id="2419777"/>
    <lineage>
        <taxon>Bacteria</taxon>
        <taxon>Pseudomonadati</taxon>
        <taxon>Pseudomonadota</taxon>
        <taxon>Betaproteobacteria</taxon>
        <taxon>Burkholderiales</taxon>
        <taxon>Burkholderiaceae</taxon>
        <taxon>Trinickia</taxon>
    </lineage>
</organism>
<keyword evidence="4" id="KW-0472">Membrane</keyword>
<dbReference type="PANTHER" id="PTHR38776:SF1">
    <property type="entry name" value="MLTA-INTERACTING PROTEIN-RELATED"/>
    <property type="match status" value="1"/>
</dbReference>
<dbReference type="PANTHER" id="PTHR38776">
    <property type="entry name" value="MLTA-INTERACTING PROTEIN-RELATED"/>
    <property type="match status" value="1"/>
</dbReference>
<evidence type="ECO:0000256" key="4">
    <source>
        <dbReference type="ARBA" id="ARBA00023136"/>
    </source>
</evidence>
<accession>A0A494XAT4</accession>
<dbReference type="RefSeq" id="WP_121280146.1">
    <property type="nucleotide sequence ID" value="NZ_RBZV01000009.1"/>
</dbReference>
<evidence type="ECO:0000313" key="6">
    <source>
        <dbReference type="EMBL" id="RKP45566.1"/>
    </source>
</evidence>
<gene>
    <name evidence="6" type="ORF">D7S89_19690</name>
</gene>
<comment type="caution">
    <text evidence="6">The sequence shown here is derived from an EMBL/GenBank/DDBJ whole genome shotgun (WGS) entry which is preliminary data.</text>
</comment>
<name>A0A494XAT4_9BURK</name>
<dbReference type="OrthoDB" id="8585044at2"/>
<dbReference type="EMBL" id="RBZV01000009">
    <property type="protein sequence ID" value="RKP45566.1"/>
    <property type="molecule type" value="Genomic_DNA"/>
</dbReference>
<dbReference type="Proteomes" id="UP000280434">
    <property type="component" value="Unassembled WGS sequence"/>
</dbReference>
<dbReference type="InterPro" id="IPR010583">
    <property type="entry name" value="MipA"/>
</dbReference>
<evidence type="ECO:0000313" key="7">
    <source>
        <dbReference type="Proteomes" id="UP000280434"/>
    </source>
</evidence>
<evidence type="ECO:0000256" key="5">
    <source>
        <dbReference type="ARBA" id="ARBA00023237"/>
    </source>
</evidence>
<dbReference type="GO" id="GO:0009279">
    <property type="term" value="C:cell outer membrane"/>
    <property type="evidence" value="ECO:0007669"/>
    <property type="project" value="UniProtKB-SubCell"/>
</dbReference>
<keyword evidence="5" id="KW-0998">Cell outer membrane</keyword>
<dbReference type="AlphaFoldDB" id="A0A494XAT4"/>
<evidence type="ECO:0000256" key="1">
    <source>
        <dbReference type="ARBA" id="ARBA00004442"/>
    </source>
</evidence>
<protein>
    <submittedName>
        <fullName evidence="6">MipA/OmpV family protein</fullName>
    </submittedName>
</protein>
<evidence type="ECO:0000256" key="3">
    <source>
        <dbReference type="ARBA" id="ARBA00022729"/>
    </source>
</evidence>
<dbReference type="Pfam" id="PF06629">
    <property type="entry name" value="MipA"/>
    <property type="match status" value="1"/>
</dbReference>
<comment type="similarity">
    <text evidence="2">Belongs to the MipA/OmpV family.</text>
</comment>
<proteinExistence type="inferred from homology"/>
<keyword evidence="3" id="KW-0732">Signal</keyword>
<sequence length="271" mass="28034">MSVNCLKPLPSSRIARYRTMLGAAFVAGTITYGSCALAQQPTANSIGIDLTALPRYQGSSAYRLVPLPTLSFKSPSASAPTYFVDGLVGGIAYPLGPHVAVGPLIGVGIGRREGDAAILSGTGNIATSPQVGAFVRWHAGPASAQVRFLQSAHAGYGNQVTFGVGYTMLAMPRDRVTVSADTVWANGAAEQTAFGIDGEQAANSSAHLSVYSPSAGFSRVDLKVTVEHSFNAHWSARAALGVDTLVGDAANSPVVERRASVFGSLGAAYRF</sequence>
<keyword evidence="7" id="KW-1185">Reference proteome</keyword>